<keyword evidence="4" id="KW-1185">Reference proteome</keyword>
<sequence>MRAYPNELLLSVVARYHHLKGHKGIKPTRRKMYGLEYKKTSADLPTNILPIRSIIQGSMDEILHNNTLYPFYKPFLSEKQARNIKSHMLDGPGGSIHFTSGIMASVVKRNGALRLCPICLKEDNLSYGEPFWHREHQIPGNLLCPIHRCELLTHCSVCKELFSANDTKSLSICPLFCSQGHNLSSQVVINTDETLLKVSKGITALFKLALDEQVPSNLRDLYISKLIQMKLCTIGGRINQKEVCNKFQSVVPSETLSRLGVPVPAGSYNWLSTLIRKPRQSFHPLLHVLVIEFLLGGLHEITSNKTSGPFGLGPWPCLNKISNHYKEQKIFNVNISRCADTKNPVGSFKCELCGFQYSRRGPDLKDEDLYSYGRVKDFGHYWKSLADDLLQKGGSIRSIANILAVDSKTVTLYVKKKQALSKPESNGERDIRRNRLLQSMVHCTSYTSFRKENGRDYSWLYRHDREWLQVNLPSMPNKVPRKSRVNWTQRDLAMADEINMVILNLRSEKGKPQRITISKIGRITGKLAILERNLEKLPLCQGILKINLETDEQHQMRKIDWALSTIKQNGERPLKWRVLREAGIRILKTENVEKYLIVKLAECYPVLQDKISA</sequence>
<dbReference type="Pfam" id="PF15978">
    <property type="entry name" value="TnsD"/>
    <property type="match status" value="1"/>
</dbReference>
<evidence type="ECO:0000259" key="2">
    <source>
        <dbReference type="Pfam" id="PF15978"/>
    </source>
</evidence>
<dbReference type="Pfam" id="PF06527">
    <property type="entry name" value="TniQ"/>
    <property type="match status" value="1"/>
</dbReference>
<name>A0A1G8QPC7_9BACL</name>
<reference evidence="4" key="1">
    <citation type="submission" date="2016-10" db="EMBL/GenBank/DDBJ databases">
        <authorList>
            <person name="Varghese N."/>
            <person name="Submissions S."/>
        </authorList>
    </citation>
    <scope>NUCLEOTIDE SEQUENCE [LARGE SCALE GENOMIC DNA]</scope>
    <source>
        <strain evidence="4">CGMCC 1.11012</strain>
    </source>
</reference>
<dbReference type="EMBL" id="FNDX01000011">
    <property type="protein sequence ID" value="SDJ06536.1"/>
    <property type="molecule type" value="Genomic_DNA"/>
</dbReference>
<proteinExistence type="predicted"/>
<feature type="domain" description="TniQ" evidence="1">
    <location>
        <begin position="3"/>
        <end position="151"/>
    </location>
</feature>
<evidence type="ECO:0000313" key="3">
    <source>
        <dbReference type="EMBL" id="SDJ06536.1"/>
    </source>
</evidence>
<dbReference type="InterPro" id="IPR032750">
    <property type="entry name" value="TnsD_C"/>
</dbReference>
<dbReference type="OrthoDB" id="470139at2"/>
<gene>
    <name evidence="3" type="ORF">SAMN05216192_11189</name>
</gene>
<dbReference type="RefSeq" id="WP_090714467.1">
    <property type="nucleotide sequence ID" value="NZ_CBCSKY010000009.1"/>
</dbReference>
<organism evidence="3 4">
    <name type="scientific">Paenibacillus typhae</name>
    <dbReference type="NCBI Taxonomy" id="1174501"/>
    <lineage>
        <taxon>Bacteria</taxon>
        <taxon>Bacillati</taxon>
        <taxon>Bacillota</taxon>
        <taxon>Bacilli</taxon>
        <taxon>Bacillales</taxon>
        <taxon>Paenibacillaceae</taxon>
        <taxon>Paenibacillus</taxon>
    </lineage>
</organism>
<dbReference type="InterPro" id="IPR009492">
    <property type="entry name" value="TniQ"/>
</dbReference>
<protein>
    <submittedName>
        <fullName evidence="3">TniQ protein</fullName>
    </submittedName>
</protein>
<evidence type="ECO:0000259" key="1">
    <source>
        <dbReference type="Pfam" id="PF06527"/>
    </source>
</evidence>
<dbReference type="STRING" id="1174501.SAMN05216192_11189"/>
<dbReference type="AlphaFoldDB" id="A0A1G8QPC7"/>
<accession>A0A1G8QPC7</accession>
<dbReference type="Proteomes" id="UP000199050">
    <property type="component" value="Unassembled WGS sequence"/>
</dbReference>
<feature type="domain" description="Transposon Tn7 transposition protein TnsD C-terminal" evidence="2">
    <location>
        <begin position="202"/>
        <end position="544"/>
    </location>
</feature>
<evidence type="ECO:0000313" key="4">
    <source>
        <dbReference type="Proteomes" id="UP000199050"/>
    </source>
</evidence>